<gene>
    <name evidence="2" type="ORF">V2H45_06845</name>
</gene>
<accession>A0AAW9PRU5</accession>
<feature type="transmembrane region" description="Helical" evidence="1">
    <location>
        <begin position="288"/>
        <end position="306"/>
    </location>
</feature>
<organism evidence="2 3">
    <name type="scientific">Tumidithrix elongata BACA0141</name>
    <dbReference type="NCBI Taxonomy" id="2716417"/>
    <lineage>
        <taxon>Bacteria</taxon>
        <taxon>Bacillati</taxon>
        <taxon>Cyanobacteriota</taxon>
        <taxon>Cyanophyceae</taxon>
        <taxon>Pseudanabaenales</taxon>
        <taxon>Pseudanabaenaceae</taxon>
        <taxon>Tumidithrix</taxon>
        <taxon>Tumidithrix elongata</taxon>
    </lineage>
</organism>
<feature type="transmembrane region" description="Helical" evidence="1">
    <location>
        <begin position="499"/>
        <end position="519"/>
    </location>
</feature>
<feature type="transmembrane region" description="Helical" evidence="1">
    <location>
        <begin position="29"/>
        <end position="49"/>
    </location>
</feature>
<dbReference type="Proteomes" id="UP001333818">
    <property type="component" value="Unassembled WGS sequence"/>
</dbReference>
<name>A0AAW9PRU5_9CYAN</name>
<comment type="caution">
    <text evidence="2">The sequence shown here is derived from an EMBL/GenBank/DDBJ whole genome shotgun (WGS) entry which is preliminary data.</text>
</comment>
<feature type="transmembrane region" description="Helical" evidence="1">
    <location>
        <begin position="161"/>
        <end position="182"/>
    </location>
</feature>
<keyword evidence="1" id="KW-0812">Transmembrane</keyword>
<feature type="transmembrane region" description="Helical" evidence="1">
    <location>
        <begin position="425"/>
        <end position="449"/>
    </location>
</feature>
<feature type="transmembrane region" description="Helical" evidence="1">
    <location>
        <begin position="318"/>
        <end position="339"/>
    </location>
</feature>
<feature type="transmembrane region" description="Helical" evidence="1">
    <location>
        <begin position="78"/>
        <end position="100"/>
    </location>
</feature>
<proteinExistence type="predicted"/>
<dbReference type="EMBL" id="JAZBJZ010000019">
    <property type="protein sequence ID" value="MEE3716457.1"/>
    <property type="molecule type" value="Genomic_DNA"/>
</dbReference>
<reference evidence="2" key="1">
    <citation type="submission" date="2024-01" db="EMBL/GenBank/DDBJ databases">
        <title>Bank of Algae and Cyanobacteria of the Azores (BACA) strain genomes.</title>
        <authorList>
            <person name="Luz R."/>
            <person name="Cordeiro R."/>
            <person name="Fonseca A."/>
            <person name="Goncalves V."/>
        </authorList>
    </citation>
    <scope>NUCLEOTIDE SEQUENCE</scope>
    <source>
        <strain evidence="2">BACA0141</strain>
    </source>
</reference>
<protein>
    <recommendedName>
        <fullName evidence="4">ABC transporter permease</fullName>
    </recommendedName>
</protein>
<feature type="transmembrane region" description="Helical" evidence="1">
    <location>
        <begin position="247"/>
        <end position="267"/>
    </location>
</feature>
<feature type="transmembrane region" description="Helical" evidence="1">
    <location>
        <begin position="456"/>
        <end position="479"/>
    </location>
</feature>
<evidence type="ECO:0000256" key="1">
    <source>
        <dbReference type="SAM" id="Phobius"/>
    </source>
</evidence>
<dbReference type="AlphaFoldDB" id="A0AAW9PRU5"/>
<dbReference type="RefSeq" id="WP_330482886.1">
    <property type="nucleotide sequence ID" value="NZ_JAZBJZ010000019.1"/>
</dbReference>
<keyword evidence="1" id="KW-1133">Transmembrane helix</keyword>
<feature type="transmembrane region" description="Helical" evidence="1">
    <location>
        <begin position="392"/>
        <end position="413"/>
    </location>
</feature>
<keyword evidence="3" id="KW-1185">Reference proteome</keyword>
<evidence type="ECO:0008006" key="4">
    <source>
        <dbReference type="Google" id="ProtNLM"/>
    </source>
</evidence>
<evidence type="ECO:0000313" key="2">
    <source>
        <dbReference type="EMBL" id="MEE3716457.1"/>
    </source>
</evidence>
<keyword evidence="1" id="KW-0472">Membrane</keyword>
<evidence type="ECO:0000313" key="3">
    <source>
        <dbReference type="Proteomes" id="UP001333818"/>
    </source>
</evidence>
<sequence length="535" mass="60978">MTAITWLDRVGNWNPQLLREFRGRLKPRTLAVAIIASVLVQFLLVLFFSQQLPSDICNSSRYCWIRDWQTWWLYQFRIITWGIPYVLFLSGVFSLIADLTQEERKGTLNFIRLSPRSSASILIGKILGVPILPYISILLIVPLHLITAAGGGVSWGFMLSYYLILITTSACLFSGALLVAFLSNSRLNIGEQSINAILYTFLTFTIFTPIFFAWNLNTIWSQFGFVLTGSEIKAANFQWFYLPIARYLPVAHLFIFFNLLFVTLGIWQLLKRRFHNPSATILSKQQSYVLSAYVELFVMGFFVQGNTYRFDNSNLSNIATLIALHIFHLAFFFGLISTLSPNRQSLLDWARYSALTRMTVRNDRDSTQNSSQQSNTWGYLLRDLVWAEKSPAPVAIAVNILITHTILLIWIYTSWQTTTKEYTQAFFILASQTCIIMIYAVLIQLILLGKMRRPEIWAAGTTIALFSLPPIILSILSIRPANAPALWQFLGFPWIALPYASQLDVTLGFLGQIFVILFLSWQLSSKLQRAAQIDG</sequence>
<feature type="transmembrane region" description="Helical" evidence="1">
    <location>
        <begin position="194"/>
        <end position="214"/>
    </location>
</feature>
<feature type="transmembrane region" description="Helical" evidence="1">
    <location>
        <begin position="121"/>
        <end position="141"/>
    </location>
</feature>